<evidence type="ECO:0000313" key="4">
    <source>
        <dbReference type="EMBL" id="AZU62591.1"/>
    </source>
</evidence>
<dbReference type="PANTHER" id="PTHR23088">
    <property type="entry name" value="NITRILASE-RELATED"/>
    <property type="match status" value="1"/>
</dbReference>
<feature type="region of interest" description="Disordered" evidence="2">
    <location>
        <begin position="256"/>
        <end position="276"/>
    </location>
</feature>
<dbReference type="Pfam" id="PF00795">
    <property type="entry name" value="CN_hydrolase"/>
    <property type="match status" value="1"/>
</dbReference>
<dbReference type="SUPFAM" id="SSF56317">
    <property type="entry name" value="Carbon-nitrogen hydrolase"/>
    <property type="match status" value="1"/>
</dbReference>
<dbReference type="AlphaFoldDB" id="A0A3T0HZL2"/>
<dbReference type="GO" id="GO:0016787">
    <property type="term" value="F:hydrolase activity"/>
    <property type="evidence" value="ECO:0007669"/>
    <property type="project" value="UniProtKB-KW"/>
</dbReference>
<dbReference type="RefSeq" id="WP_127487355.1">
    <property type="nucleotide sequence ID" value="NZ_CP022572.1"/>
</dbReference>
<dbReference type="Proteomes" id="UP000282892">
    <property type="component" value="Chromosome"/>
</dbReference>
<dbReference type="PANTHER" id="PTHR23088:SF27">
    <property type="entry name" value="DEAMINATED GLUTATHIONE AMIDASE"/>
    <property type="match status" value="1"/>
</dbReference>
<name>A0A3T0HZL2_9BACI</name>
<reference evidence="4 5" key="1">
    <citation type="submission" date="2017-07" db="EMBL/GenBank/DDBJ databases">
        <title>The complete genome sequence of Bacillus mesonae strain H20-5, an efficient strain improving plant abiotic stress resistance.</title>
        <authorList>
            <person name="Kim S.Y."/>
            <person name="Song H."/>
            <person name="Sang M.K."/>
            <person name="Weon H.-Y."/>
            <person name="Song J."/>
        </authorList>
    </citation>
    <scope>NUCLEOTIDE SEQUENCE [LARGE SCALE GENOMIC DNA]</scope>
    <source>
        <strain evidence="4 5">H20-5</strain>
    </source>
</reference>
<evidence type="ECO:0000313" key="5">
    <source>
        <dbReference type="Proteomes" id="UP000282892"/>
    </source>
</evidence>
<dbReference type="KEGG" id="nmk:CHR53_15695"/>
<feature type="domain" description="CN hydrolase" evidence="3">
    <location>
        <begin position="3"/>
        <end position="247"/>
    </location>
</feature>
<dbReference type="InterPro" id="IPR036526">
    <property type="entry name" value="C-N_Hydrolase_sf"/>
</dbReference>
<dbReference type="CDD" id="cd07581">
    <property type="entry name" value="nitrilase_3"/>
    <property type="match status" value="1"/>
</dbReference>
<accession>A0A3T0HZL2</accession>
<dbReference type="Gene3D" id="3.60.110.10">
    <property type="entry name" value="Carbon-nitrogen hydrolase"/>
    <property type="match status" value="1"/>
</dbReference>
<dbReference type="PROSITE" id="PS50263">
    <property type="entry name" value="CN_HYDROLASE"/>
    <property type="match status" value="1"/>
</dbReference>
<keyword evidence="4" id="KW-0378">Hydrolase</keyword>
<proteinExistence type="inferred from homology"/>
<keyword evidence="5" id="KW-1185">Reference proteome</keyword>
<dbReference type="EMBL" id="CP022572">
    <property type="protein sequence ID" value="AZU62591.1"/>
    <property type="molecule type" value="Genomic_DNA"/>
</dbReference>
<gene>
    <name evidence="4" type="ORF">CHR53_15695</name>
</gene>
<dbReference type="OrthoDB" id="9811121at2"/>
<comment type="similarity">
    <text evidence="1">Belongs to the carbon-nitrogen hydrolase superfamily. NIT1/NIT2 family.</text>
</comment>
<dbReference type="InterPro" id="IPR003010">
    <property type="entry name" value="C-N_Hydrolase"/>
</dbReference>
<evidence type="ECO:0000256" key="2">
    <source>
        <dbReference type="SAM" id="MobiDB-lite"/>
    </source>
</evidence>
<organism evidence="4 5">
    <name type="scientific">Neobacillus mesonae</name>
    <dbReference type="NCBI Taxonomy" id="1193713"/>
    <lineage>
        <taxon>Bacteria</taxon>
        <taxon>Bacillati</taxon>
        <taxon>Bacillota</taxon>
        <taxon>Bacilli</taxon>
        <taxon>Bacillales</taxon>
        <taxon>Bacillaceae</taxon>
        <taxon>Neobacillus</taxon>
    </lineage>
</organism>
<evidence type="ECO:0000256" key="1">
    <source>
        <dbReference type="ARBA" id="ARBA00010613"/>
    </source>
</evidence>
<protein>
    <submittedName>
        <fullName evidence="4">Amidohydrolase</fullName>
    </submittedName>
</protein>
<evidence type="ECO:0000259" key="3">
    <source>
        <dbReference type="PROSITE" id="PS50263"/>
    </source>
</evidence>
<sequence length="276" mass="31039">MSFQIVMAQLGSTDSKHVNLQKAEKAIKDSTNIYGADMVVFPEAFMSYFEVGTPSEVKLNDAEPIEGPFVAAMSELAGKYGVWLVFGMRESTEMMDDKRIYNTTVIINSVGLIESVYRKTHLYDAFGAKESQNIKPGNSLFEPIDTPFGKIGLFVCYELRFPEIARYQALKGADIIIVPSGWVKGPLKENHWRTLVTTRALENTVYIVACDQVNEYYMGQSMIVDPMGVVLAQGTETECLIPCRIDLERVQEVRKKLPSHQHRQPNLYKDGGIYTS</sequence>